<dbReference type="OrthoDB" id="2666777at2759"/>
<reference evidence="3" key="1">
    <citation type="journal article" date="2011" name="Science">
        <title>The plant cell wall-decomposing machinery underlies the functional diversity of forest fungi.</title>
        <authorList>
            <person name="Eastwood D.C."/>
            <person name="Floudas D."/>
            <person name="Binder M."/>
            <person name="Majcherczyk A."/>
            <person name="Schneider P."/>
            <person name="Aerts A."/>
            <person name="Asiegbu F.O."/>
            <person name="Baker S.E."/>
            <person name="Barry K."/>
            <person name="Bendiksby M."/>
            <person name="Blumentritt M."/>
            <person name="Coutinho P.M."/>
            <person name="Cullen D."/>
            <person name="de Vries R.P."/>
            <person name="Gathman A."/>
            <person name="Goodell B."/>
            <person name="Henrissat B."/>
            <person name="Ihrmark K."/>
            <person name="Kauserud H."/>
            <person name="Kohler A."/>
            <person name="LaButti K."/>
            <person name="Lapidus A."/>
            <person name="Lavin J.L."/>
            <person name="Lee Y.-H."/>
            <person name="Lindquist E."/>
            <person name="Lilly W."/>
            <person name="Lucas S."/>
            <person name="Morin E."/>
            <person name="Murat C."/>
            <person name="Oguiza J.A."/>
            <person name="Park J."/>
            <person name="Pisabarro A.G."/>
            <person name="Riley R."/>
            <person name="Rosling A."/>
            <person name="Salamov A."/>
            <person name="Schmidt O."/>
            <person name="Schmutz J."/>
            <person name="Skrede I."/>
            <person name="Stenlid J."/>
            <person name="Wiebenga A."/>
            <person name="Xie X."/>
            <person name="Kuees U."/>
            <person name="Hibbett D.S."/>
            <person name="Hoffmeister D."/>
            <person name="Hoegberg N."/>
            <person name="Martin F."/>
            <person name="Grigoriev I.V."/>
            <person name="Watkinson S.C."/>
        </authorList>
    </citation>
    <scope>NUCLEOTIDE SEQUENCE [LARGE SCALE GENOMIC DNA]</scope>
    <source>
        <strain evidence="3">strain S7.3</strain>
    </source>
</reference>
<name>F8QE91_SERL3</name>
<dbReference type="EMBL" id="GL945492">
    <property type="protein sequence ID" value="EGN93466.1"/>
    <property type="molecule type" value="Genomic_DNA"/>
</dbReference>
<dbReference type="Pfam" id="PF18758">
    <property type="entry name" value="KDZ"/>
    <property type="match status" value="1"/>
</dbReference>
<gene>
    <name evidence="2" type="ORF">SERLA73DRAFT_126659</name>
</gene>
<proteinExistence type="predicted"/>
<dbReference type="AlphaFoldDB" id="F8QE91"/>
<dbReference type="STRING" id="936435.F8QE91"/>
<dbReference type="PANTHER" id="PTHR33096">
    <property type="entry name" value="CXC2 DOMAIN-CONTAINING PROTEIN"/>
    <property type="match status" value="1"/>
</dbReference>
<dbReference type="HOGENOM" id="CLU_004552_2_2_1"/>
<dbReference type="InParanoid" id="F8QE91"/>
<accession>F8QE91</accession>
<sequence length="241" mass="27018">MALFVRVLFARIPPNVTALSDALNCFLRERGYQLSAKGSLQRQFGNALHWYTVLTFSEDEASKYLYQCCPLCFGTRLTPSEEFPNCMVCLDTCFTQKPRCREGRQAERTCKEDCPGPSTIDGYKQGMAIPKLVLDGCADSFLAADEKREKASTNFLADTGLMALLCRHNCVLWLVSMTSAGEKQRYALALLKKLLNNLPRPRKIGVLYDIALLAMRFPPNLSPAKAFSNSMWMMIFGKTPA</sequence>
<keyword evidence="1" id="KW-0732">Signal</keyword>
<keyword evidence="3" id="KW-1185">Reference proteome</keyword>
<protein>
    <submittedName>
        <fullName evidence="2">Uncharacterized protein</fullName>
    </submittedName>
</protein>
<dbReference type="InterPro" id="IPR040521">
    <property type="entry name" value="KDZ"/>
</dbReference>
<evidence type="ECO:0000256" key="1">
    <source>
        <dbReference type="SAM" id="SignalP"/>
    </source>
</evidence>
<feature type="signal peptide" evidence="1">
    <location>
        <begin position="1"/>
        <end position="18"/>
    </location>
</feature>
<evidence type="ECO:0000313" key="3">
    <source>
        <dbReference type="Proteomes" id="UP000008063"/>
    </source>
</evidence>
<evidence type="ECO:0000313" key="2">
    <source>
        <dbReference type="EMBL" id="EGN93466.1"/>
    </source>
</evidence>
<dbReference type="Proteomes" id="UP000008063">
    <property type="component" value="Unassembled WGS sequence"/>
</dbReference>
<dbReference type="OMA" id="FARIPPN"/>
<dbReference type="PANTHER" id="PTHR33096:SF1">
    <property type="entry name" value="CXC1-LIKE CYSTEINE CLUSTER ASSOCIATED WITH KDZ TRANSPOSASES DOMAIN-CONTAINING PROTEIN"/>
    <property type="match status" value="1"/>
</dbReference>
<organism evidence="3">
    <name type="scientific">Serpula lacrymans var. lacrymans (strain S7.3)</name>
    <name type="common">Dry rot fungus</name>
    <dbReference type="NCBI Taxonomy" id="936435"/>
    <lineage>
        <taxon>Eukaryota</taxon>
        <taxon>Fungi</taxon>
        <taxon>Dikarya</taxon>
        <taxon>Basidiomycota</taxon>
        <taxon>Agaricomycotina</taxon>
        <taxon>Agaricomycetes</taxon>
        <taxon>Agaricomycetidae</taxon>
        <taxon>Boletales</taxon>
        <taxon>Coniophorineae</taxon>
        <taxon>Serpulaceae</taxon>
        <taxon>Serpula</taxon>
    </lineage>
</organism>
<feature type="chain" id="PRO_5003377241" evidence="1">
    <location>
        <begin position="19"/>
        <end position="241"/>
    </location>
</feature>